<keyword evidence="1" id="KW-0812">Transmembrane</keyword>
<evidence type="ECO:0000313" key="3">
    <source>
        <dbReference type="Proteomes" id="UP000663954"/>
    </source>
</evidence>
<dbReference type="Proteomes" id="UP000663954">
    <property type="component" value="Chromosome"/>
</dbReference>
<feature type="transmembrane region" description="Helical" evidence="1">
    <location>
        <begin position="12"/>
        <end position="30"/>
    </location>
</feature>
<proteinExistence type="predicted"/>
<gene>
    <name evidence="2" type="ORF">J4G45_06215</name>
</gene>
<reference evidence="2 3" key="1">
    <citation type="journal article" date="2020" name="Front. Cell. Infect. Microbiol.">
        <title>Characterization of Three Porcine Acinetobacter towneri Strains Co-Harboring tet(X3) and bla OXA-58.</title>
        <authorList>
            <person name="Ma J."/>
            <person name="Wang J."/>
            <person name="Feng J."/>
            <person name="Liu Y."/>
            <person name="Yang B."/>
            <person name="Li R."/>
            <person name="Bai L."/>
            <person name="He T."/>
            <person name="Wang X."/>
            <person name="Yang Z."/>
        </authorList>
    </citation>
    <scope>NUCLEOTIDE SEQUENCE [LARGE SCALE GENOMIC DNA]</scope>
    <source>
        <strain evidence="2 3">GX5</strain>
    </source>
</reference>
<sequence length="67" mass="7654">MIKKLWGKVVNIYIYSLFAAPIAIVFLMSGDQNYIVNKILTFYFMGALALAIVLWPILAFIGRKKRS</sequence>
<organism evidence="2 3">
    <name type="scientific">Acinetobacter towneri</name>
    <dbReference type="NCBI Taxonomy" id="202956"/>
    <lineage>
        <taxon>Bacteria</taxon>
        <taxon>Pseudomonadati</taxon>
        <taxon>Pseudomonadota</taxon>
        <taxon>Gammaproteobacteria</taxon>
        <taxon>Moraxellales</taxon>
        <taxon>Moraxellaceae</taxon>
        <taxon>Acinetobacter</taxon>
    </lineage>
</organism>
<evidence type="ECO:0000256" key="1">
    <source>
        <dbReference type="SAM" id="Phobius"/>
    </source>
</evidence>
<accession>A0ABX7TGP5</accession>
<protein>
    <submittedName>
        <fullName evidence="2">Uncharacterized protein</fullName>
    </submittedName>
</protein>
<evidence type="ECO:0000313" key="2">
    <source>
        <dbReference type="EMBL" id="QTD62746.1"/>
    </source>
</evidence>
<keyword evidence="1" id="KW-0472">Membrane</keyword>
<feature type="transmembrane region" description="Helical" evidence="1">
    <location>
        <begin position="42"/>
        <end position="61"/>
    </location>
</feature>
<keyword evidence="1" id="KW-1133">Transmembrane helix</keyword>
<dbReference type="EMBL" id="CP071770">
    <property type="protein sequence ID" value="QTD62746.1"/>
    <property type="molecule type" value="Genomic_DNA"/>
</dbReference>
<name>A0ABX7TGP5_9GAMM</name>
<keyword evidence="3" id="KW-1185">Reference proteome</keyword>